<name>A0A8K1ZXU3_9CYAN</name>
<dbReference type="Proteomes" id="UP000607397">
    <property type="component" value="Unassembled WGS sequence"/>
</dbReference>
<gene>
    <name evidence="1" type="ORF">GS597_11765</name>
</gene>
<comment type="caution">
    <text evidence="1">The sequence shown here is derived from an EMBL/GenBank/DDBJ whole genome shotgun (WGS) entry which is preliminary data.</text>
</comment>
<proteinExistence type="predicted"/>
<organism evidence="1 2">
    <name type="scientific">Petrachloros mirabilis ULC683</name>
    <dbReference type="NCBI Taxonomy" id="2781853"/>
    <lineage>
        <taxon>Bacteria</taxon>
        <taxon>Bacillati</taxon>
        <taxon>Cyanobacteriota</taxon>
        <taxon>Cyanophyceae</taxon>
        <taxon>Synechococcales</taxon>
        <taxon>Petrachlorosaceae</taxon>
        <taxon>Petrachloros</taxon>
        <taxon>Petrachloros mirabilis</taxon>
    </lineage>
</organism>
<sequence length="193" mass="21128">MICLICPGFHLAKDTVAFVKALEGSQQKNPDSQLSKFQILVYPAPDRSPVLSWQIVQFLRQSLPQPQSSQTGEGSSSVAIAFLGFSAGVVGALGAAHLWQHQGGQVQCLMALDGWGVPLWGDFPIHRLSHDSWTHWTTGGGQSSTADFYADPAVTHLDLWRAPQRVWGWRVHAGQQQRCCATDFIGQILSHPT</sequence>
<evidence type="ECO:0000313" key="1">
    <source>
        <dbReference type="EMBL" id="NCJ07169.1"/>
    </source>
</evidence>
<keyword evidence="2" id="KW-1185">Reference proteome</keyword>
<dbReference type="AlphaFoldDB" id="A0A8K1ZXU3"/>
<dbReference type="EMBL" id="WVIC01000022">
    <property type="protein sequence ID" value="NCJ07169.1"/>
    <property type="molecule type" value="Genomic_DNA"/>
</dbReference>
<accession>A0A8K1ZXU3</accession>
<reference evidence="1" key="1">
    <citation type="submission" date="2019-12" db="EMBL/GenBank/DDBJ databases">
        <title>High-Quality draft genome sequences of three cyanobacteria isolated from the limestone walls of the Old Cathedral of Coimbra.</title>
        <authorList>
            <person name="Tiago I."/>
            <person name="Soares F."/>
            <person name="Portugal A."/>
        </authorList>
    </citation>
    <scope>NUCLEOTIDE SEQUENCE [LARGE SCALE GENOMIC DNA]</scope>
    <source>
        <strain evidence="1">C</strain>
    </source>
</reference>
<evidence type="ECO:0000313" key="2">
    <source>
        <dbReference type="Proteomes" id="UP000607397"/>
    </source>
</evidence>
<protein>
    <submittedName>
        <fullName evidence="1">Uncharacterized protein</fullName>
    </submittedName>
</protein>